<dbReference type="EMBL" id="CAACVJ010000401">
    <property type="protein sequence ID" value="VEP16534.1"/>
    <property type="molecule type" value="Genomic_DNA"/>
</dbReference>
<organism evidence="2 3">
    <name type="scientific">Hyella patelloides LEGE 07179</name>
    <dbReference type="NCBI Taxonomy" id="945734"/>
    <lineage>
        <taxon>Bacteria</taxon>
        <taxon>Bacillati</taxon>
        <taxon>Cyanobacteriota</taxon>
        <taxon>Cyanophyceae</taxon>
        <taxon>Pleurocapsales</taxon>
        <taxon>Hyellaceae</taxon>
        <taxon>Hyella</taxon>
    </lineage>
</organism>
<keyword evidence="3" id="KW-1185">Reference proteome</keyword>
<dbReference type="PANTHER" id="PTHR43798:SF33">
    <property type="entry name" value="HYDROLASE, PUTATIVE (AFU_ORTHOLOGUE AFUA_2G14860)-RELATED"/>
    <property type="match status" value="1"/>
</dbReference>
<evidence type="ECO:0000259" key="1">
    <source>
        <dbReference type="Pfam" id="PF00561"/>
    </source>
</evidence>
<dbReference type="AlphaFoldDB" id="A0A563VYJ6"/>
<dbReference type="InterPro" id="IPR050266">
    <property type="entry name" value="AB_hydrolase_sf"/>
</dbReference>
<dbReference type="Proteomes" id="UP000320055">
    <property type="component" value="Unassembled WGS sequence"/>
</dbReference>
<accession>A0A563VYJ6</accession>
<dbReference type="SUPFAM" id="SSF53474">
    <property type="entry name" value="alpha/beta-Hydrolases"/>
    <property type="match status" value="1"/>
</dbReference>
<dbReference type="RefSeq" id="WP_144866329.1">
    <property type="nucleotide sequence ID" value="NZ_LR213806.1"/>
</dbReference>
<evidence type="ECO:0000313" key="2">
    <source>
        <dbReference type="EMBL" id="VEP16534.1"/>
    </source>
</evidence>
<name>A0A563VYJ6_9CYAN</name>
<sequence length="252" mass="29036">MSEITNNVWIAANHSFQRFDNHLLRHLSYHQPVARWEYYQHQDEPSCLEIALSFLENYLNSLQQPVNLIGHSTGGLLGLLYSRKYPNKVKSLTLLGVGCHPAVDWQIHYYALREFLPCSQRIILAQMVQTMFGQQNQYNTKGLSLILQQDLNTSPSPHSLFRRVNINPGGIKSPLMVCGGSNDNIVDLNSLRGWQEYFKPGDVLWECPQGNHFSHYFYPEKVSRKILEFWKAVARKNYIQKAAIKVSSLKTN</sequence>
<dbReference type="GO" id="GO:0016020">
    <property type="term" value="C:membrane"/>
    <property type="evidence" value="ECO:0007669"/>
    <property type="project" value="TreeGrafter"/>
</dbReference>
<dbReference type="Pfam" id="PF00561">
    <property type="entry name" value="Abhydrolase_1"/>
    <property type="match status" value="1"/>
</dbReference>
<dbReference type="Gene3D" id="3.40.50.1820">
    <property type="entry name" value="alpha/beta hydrolase"/>
    <property type="match status" value="1"/>
</dbReference>
<dbReference type="InterPro" id="IPR029058">
    <property type="entry name" value="AB_hydrolase_fold"/>
</dbReference>
<evidence type="ECO:0000313" key="3">
    <source>
        <dbReference type="Proteomes" id="UP000320055"/>
    </source>
</evidence>
<reference evidence="2 3" key="1">
    <citation type="submission" date="2019-01" db="EMBL/GenBank/DDBJ databases">
        <authorList>
            <person name="Brito A."/>
        </authorList>
    </citation>
    <scope>NUCLEOTIDE SEQUENCE [LARGE SCALE GENOMIC DNA]</scope>
    <source>
        <strain evidence="2">1</strain>
    </source>
</reference>
<dbReference type="OrthoDB" id="464067at2"/>
<gene>
    <name evidence="2" type="ORF">H1P_460028</name>
</gene>
<dbReference type="InterPro" id="IPR000073">
    <property type="entry name" value="AB_hydrolase_1"/>
</dbReference>
<dbReference type="PANTHER" id="PTHR43798">
    <property type="entry name" value="MONOACYLGLYCEROL LIPASE"/>
    <property type="match status" value="1"/>
</dbReference>
<dbReference type="PRINTS" id="PR00111">
    <property type="entry name" value="ABHYDROLASE"/>
</dbReference>
<feature type="domain" description="AB hydrolase-1" evidence="1">
    <location>
        <begin position="63"/>
        <end position="107"/>
    </location>
</feature>
<protein>
    <recommendedName>
        <fullName evidence="1">AB hydrolase-1 domain-containing protein</fullName>
    </recommendedName>
</protein>
<proteinExistence type="predicted"/>